<dbReference type="GO" id="GO:0008107">
    <property type="term" value="F:galactoside 2-alpha-L-fucosyltransferase activity"/>
    <property type="evidence" value="ECO:0007669"/>
    <property type="project" value="InterPro"/>
</dbReference>
<organism evidence="8">
    <name type="scientific">Salvia splendens</name>
    <name type="common">Scarlet sage</name>
    <dbReference type="NCBI Taxonomy" id="180675"/>
    <lineage>
        <taxon>Eukaryota</taxon>
        <taxon>Viridiplantae</taxon>
        <taxon>Streptophyta</taxon>
        <taxon>Embryophyta</taxon>
        <taxon>Tracheophyta</taxon>
        <taxon>Spermatophyta</taxon>
        <taxon>Magnoliopsida</taxon>
        <taxon>eudicotyledons</taxon>
        <taxon>Gunneridae</taxon>
        <taxon>Pentapetalae</taxon>
        <taxon>asterids</taxon>
        <taxon>lamiids</taxon>
        <taxon>Lamiales</taxon>
        <taxon>Lamiaceae</taxon>
        <taxon>Nepetoideae</taxon>
        <taxon>Mentheae</taxon>
        <taxon>Salviinae</taxon>
        <taxon>Salvia</taxon>
        <taxon>Salvia subgen. Calosphace</taxon>
        <taxon>core Calosphace</taxon>
    </lineage>
</organism>
<sequence>MLGLQLASRPLVHHRLSWSFREICGEDAKMKFNPAIVSILEESSHAQPIEVPKDKLLGDLLPTGFDESLFPEKETVFHFLGRYLFHPTNAVWGLISRYYEAYLSKADVTVGIQIRSFDATPDPVIVDQILSCTTRENVLLEMSQQEGGANSSIKQKKKVSVLITSLSSGYFEQIRDLYWENPTTTGEVVAVFQPSNERYQQSEKQNHNRKAWTEIYLLSLTDKLVTSSSSTFGYVAQGLRGVRPWILSETENQTAPDPPCRRVMSMEPCFHSPAFFNCKTKRGIDPGAVVPHVRHCEDRSWGLKLFQNHSK</sequence>
<dbReference type="InterPro" id="IPR004938">
    <property type="entry name" value="XG_FTase"/>
</dbReference>
<protein>
    <recommendedName>
        <fullName evidence="7">Fucosyltransferase</fullName>
        <ecNumber evidence="7">2.4.1.-</ecNumber>
    </recommendedName>
</protein>
<name>A0A8X8ZPF3_SALSN</name>
<evidence type="ECO:0000313" key="9">
    <source>
        <dbReference type="Proteomes" id="UP000298416"/>
    </source>
</evidence>
<accession>A0A8X8ZPF3</accession>
<comment type="similarity">
    <text evidence="1 7">Belongs to the glycosyltransferase 37 family.</text>
</comment>
<dbReference type="PANTHER" id="PTHR31889:SF2">
    <property type="entry name" value="FUCOSYLTRANSFERASE 3"/>
    <property type="match status" value="1"/>
</dbReference>
<comment type="function">
    <text evidence="7">May be involved in cell wall biosynthesis.</text>
</comment>
<dbReference type="GO" id="GO:0071555">
    <property type="term" value="P:cell wall organization"/>
    <property type="evidence" value="ECO:0007669"/>
    <property type="project" value="UniProtKB-UniRule"/>
</dbReference>
<evidence type="ECO:0000256" key="5">
    <source>
        <dbReference type="ARBA" id="ARBA00023180"/>
    </source>
</evidence>
<evidence type="ECO:0000256" key="3">
    <source>
        <dbReference type="ARBA" id="ARBA00022679"/>
    </source>
</evidence>
<dbReference type="EC" id="2.4.1.-" evidence="7"/>
<dbReference type="GO" id="GO:0009969">
    <property type="term" value="P:xyloglucan biosynthetic process"/>
    <property type="evidence" value="ECO:0007669"/>
    <property type="project" value="TreeGrafter"/>
</dbReference>
<reference evidence="8" key="2">
    <citation type="submission" date="2020-08" db="EMBL/GenBank/DDBJ databases">
        <title>Plant Genome Project.</title>
        <authorList>
            <person name="Zhang R.-G."/>
        </authorList>
    </citation>
    <scope>NUCLEOTIDE SEQUENCE</scope>
    <source>
        <strain evidence="8">Huo1</strain>
        <tissue evidence="8">Leaf</tissue>
    </source>
</reference>
<dbReference type="PANTHER" id="PTHR31889">
    <property type="entry name" value="FUCOSYLTRANSFERASE 2-RELATED"/>
    <property type="match status" value="1"/>
</dbReference>
<keyword evidence="6 7" id="KW-0961">Cell wall biogenesis/degradation</keyword>
<dbReference type="GO" id="GO:0042546">
    <property type="term" value="P:cell wall biogenesis"/>
    <property type="evidence" value="ECO:0007669"/>
    <property type="project" value="InterPro"/>
</dbReference>
<keyword evidence="5" id="KW-0325">Glycoprotein</keyword>
<evidence type="ECO:0000256" key="4">
    <source>
        <dbReference type="ARBA" id="ARBA00023034"/>
    </source>
</evidence>
<evidence type="ECO:0000313" key="8">
    <source>
        <dbReference type="EMBL" id="KAG6412287.1"/>
    </source>
</evidence>
<dbReference type="AlphaFoldDB" id="A0A8X8ZPF3"/>
<dbReference type="Gene3D" id="3.40.50.11350">
    <property type="match status" value="1"/>
</dbReference>
<evidence type="ECO:0000256" key="6">
    <source>
        <dbReference type="ARBA" id="ARBA00023316"/>
    </source>
</evidence>
<evidence type="ECO:0000256" key="7">
    <source>
        <dbReference type="RuleBase" id="RU367004"/>
    </source>
</evidence>
<comment type="subcellular location">
    <subcellularLocation>
        <location evidence="7">Golgi apparatus</location>
        <location evidence="7">Golgi stack membrane</location>
        <topology evidence="7">Single-pass type II membrane protein</topology>
    </subcellularLocation>
</comment>
<keyword evidence="9" id="KW-1185">Reference proteome</keyword>
<keyword evidence="2 7" id="KW-0328">Glycosyltransferase</keyword>
<keyword evidence="4 7" id="KW-0333">Golgi apparatus</keyword>
<reference evidence="8" key="1">
    <citation type="submission" date="2018-01" db="EMBL/GenBank/DDBJ databases">
        <authorList>
            <person name="Mao J.F."/>
        </authorList>
    </citation>
    <scope>NUCLEOTIDE SEQUENCE</scope>
    <source>
        <strain evidence="8">Huo1</strain>
        <tissue evidence="8">Leaf</tissue>
    </source>
</reference>
<dbReference type="Proteomes" id="UP000298416">
    <property type="component" value="Unassembled WGS sequence"/>
</dbReference>
<dbReference type="Pfam" id="PF03254">
    <property type="entry name" value="XG_FTase"/>
    <property type="match status" value="1"/>
</dbReference>
<dbReference type="EMBL" id="PNBA02000009">
    <property type="protein sequence ID" value="KAG6412287.1"/>
    <property type="molecule type" value="Genomic_DNA"/>
</dbReference>
<keyword evidence="3 7" id="KW-0808">Transferase</keyword>
<dbReference type="GO" id="GO:0032580">
    <property type="term" value="C:Golgi cisterna membrane"/>
    <property type="evidence" value="ECO:0007669"/>
    <property type="project" value="UniProtKB-SubCell"/>
</dbReference>
<evidence type="ECO:0000256" key="2">
    <source>
        <dbReference type="ARBA" id="ARBA00022676"/>
    </source>
</evidence>
<proteinExistence type="inferred from homology"/>
<comment type="caution">
    <text evidence="8">The sequence shown here is derived from an EMBL/GenBank/DDBJ whole genome shotgun (WGS) entry which is preliminary data.</text>
</comment>
<gene>
    <name evidence="8" type="ORF">SASPL_124962</name>
</gene>
<evidence type="ECO:0000256" key="1">
    <source>
        <dbReference type="ARBA" id="ARBA00010481"/>
    </source>
</evidence>